<dbReference type="Proteomes" id="UP001500151">
    <property type="component" value="Unassembled WGS sequence"/>
</dbReference>
<keyword evidence="2" id="KW-1133">Transmembrane helix</keyword>
<keyword evidence="4" id="KW-1185">Reference proteome</keyword>
<name>A0ABP6CVZ0_9ACTN</name>
<reference evidence="4" key="1">
    <citation type="journal article" date="2019" name="Int. J. Syst. Evol. Microbiol.">
        <title>The Global Catalogue of Microorganisms (GCM) 10K type strain sequencing project: providing services to taxonomists for standard genome sequencing and annotation.</title>
        <authorList>
            <consortium name="The Broad Institute Genomics Platform"/>
            <consortium name="The Broad Institute Genome Sequencing Center for Infectious Disease"/>
            <person name="Wu L."/>
            <person name="Ma J."/>
        </authorList>
    </citation>
    <scope>NUCLEOTIDE SEQUENCE [LARGE SCALE GENOMIC DNA]</scope>
    <source>
        <strain evidence="4">JCM 4524</strain>
    </source>
</reference>
<keyword evidence="2" id="KW-0812">Transmembrane</keyword>
<evidence type="ECO:0000313" key="3">
    <source>
        <dbReference type="EMBL" id="GAA2625832.1"/>
    </source>
</evidence>
<sequence length="369" mass="40585">MHSGNKAMTGFLSVILALLLLITGLMTQWPLWTWPVAAGVVFAYVAASLAYARRHRPVIPPERRLEPDIPIAPVERWECVVKGVALPSRLEDYDFHFSASVRWLPQDPPANAPTVNTGGLAVDAILERARRITERSSPHQSSLVQHRLNGELATMLPDVSGRVVAMAEDVRLTLEEADHERLEKLATVRKNEAVWEHERKWEQNKRAYLGDDVLKTPGSAVVWWLTKNGEQIDKAVSDIGLLAELASAAHDQPVPLDFHRFVPGLAAEPTPAASEEPSPEPAETGPRTPDEYVDLLLEFVGLPEEDPRRLLFLKRVAEDAEAAGRSQVAEALRRRLDDSSAAPSDPYKPEPPAHDDRPGGAGDPGGFGI</sequence>
<feature type="region of interest" description="Disordered" evidence="1">
    <location>
        <begin position="268"/>
        <end position="289"/>
    </location>
</feature>
<feature type="transmembrane region" description="Helical" evidence="2">
    <location>
        <begin position="7"/>
        <end position="26"/>
    </location>
</feature>
<accession>A0ABP6CVZ0</accession>
<feature type="compositionally biased region" description="Low complexity" evidence="1">
    <location>
        <begin position="268"/>
        <end position="284"/>
    </location>
</feature>
<evidence type="ECO:0000256" key="2">
    <source>
        <dbReference type="SAM" id="Phobius"/>
    </source>
</evidence>
<gene>
    <name evidence="3" type="ORF">GCM10010307_13160</name>
</gene>
<feature type="compositionally biased region" description="Gly residues" evidence="1">
    <location>
        <begin position="359"/>
        <end position="369"/>
    </location>
</feature>
<dbReference type="EMBL" id="BAAASJ010000017">
    <property type="protein sequence ID" value="GAA2625832.1"/>
    <property type="molecule type" value="Genomic_DNA"/>
</dbReference>
<comment type="caution">
    <text evidence="3">The sequence shown here is derived from an EMBL/GenBank/DDBJ whole genome shotgun (WGS) entry which is preliminary data.</text>
</comment>
<evidence type="ECO:0000313" key="4">
    <source>
        <dbReference type="Proteomes" id="UP001500151"/>
    </source>
</evidence>
<dbReference type="RefSeq" id="WP_344388114.1">
    <property type="nucleotide sequence ID" value="NZ_BAAASJ010000017.1"/>
</dbReference>
<evidence type="ECO:0000256" key="1">
    <source>
        <dbReference type="SAM" id="MobiDB-lite"/>
    </source>
</evidence>
<keyword evidence="2" id="KW-0472">Membrane</keyword>
<feature type="transmembrane region" description="Helical" evidence="2">
    <location>
        <begin position="32"/>
        <end position="52"/>
    </location>
</feature>
<proteinExistence type="predicted"/>
<organism evidence="3 4">
    <name type="scientific">Streptomyces vastus</name>
    <dbReference type="NCBI Taxonomy" id="285451"/>
    <lineage>
        <taxon>Bacteria</taxon>
        <taxon>Bacillati</taxon>
        <taxon>Actinomycetota</taxon>
        <taxon>Actinomycetes</taxon>
        <taxon>Kitasatosporales</taxon>
        <taxon>Streptomycetaceae</taxon>
        <taxon>Streptomyces</taxon>
    </lineage>
</organism>
<feature type="region of interest" description="Disordered" evidence="1">
    <location>
        <begin position="322"/>
        <end position="369"/>
    </location>
</feature>
<protein>
    <submittedName>
        <fullName evidence="3">Uncharacterized protein</fullName>
    </submittedName>
</protein>
<feature type="compositionally biased region" description="Basic and acidic residues" evidence="1">
    <location>
        <begin position="347"/>
        <end position="358"/>
    </location>
</feature>